<dbReference type="EMBL" id="LATX01002163">
    <property type="protein sequence ID" value="KTB33551.1"/>
    <property type="molecule type" value="Genomic_DNA"/>
</dbReference>
<dbReference type="GO" id="GO:0003964">
    <property type="term" value="F:RNA-directed DNA polymerase activity"/>
    <property type="evidence" value="ECO:0007669"/>
    <property type="project" value="UniProtKB-KW"/>
</dbReference>
<dbReference type="InterPro" id="IPR000477">
    <property type="entry name" value="RT_dom"/>
</dbReference>
<keyword evidence="2" id="KW-0548">Nucleotidyltransferase</keyword>
<dbReference type="InterPro" id="IPR043128">
    <property type="entry name" value="Rev_trsase/Diguanyl_cyclase"/>
</dbReference>
<dbReference type="Gene3D" id="3.30.70.270">
    <property type="match status" value="1"/>
</dbReference>
<dbReference type="PANTHER" id="PTHR24559:SF444">
    <property type="entry name" value="REVERSE TRANSCRIPTASE DOMAIN-CONTAINING PROTEIN"/>
    <property type="match status" value="1"/>
</dbReference>
<comment type="caution">
    <text evidence="2">The sequence shown here is derived from an EMBL/GenBank/DDBJ whole genome shotgun (WGS) entry which is preliminary data.</text>
</comment>
<proteinExistence type="predicted"/>
<dbReference type="InterPro" id="IPR053134">
    <property type="entry name" value="RNA-dir_DNA_polymerase"/>
</dbReference>
<accession>A0A0W0FB41</accession>
<organism evidence="2 3">
    <name type="scientific">Moniliophthora roreri</name>
    <name type="common">Frosty pod rot fungus</name>
    <name type="synonym">Monilia roreri</name>
    <dbReference type="NCBI Taxonomy" id="221103"/>
    <lineage>
        <taxon>Eukaryota</taxon>
        <taxon>Fungi</taxon>
        <taxon>Dikarya</taxon>
        <taxon>Basidiomycota</taxon>
        <taxon>Agaricomycotina</taxon>
        <taxon>Agaricomycetes</taxon>
        <taxon>Agaricomycetidae</taxon>
        <taxon>Agaricales</taxon>
        <taxon>Marasmiineae</taxon>
        <taxon>Marasmiaceae</taxon>
        <taxon>Moniliophthora</taxon>
    </lineage>
</organism>
<evidence type="ECO:0000313" key="3">
    <source>
        <dbReference type="Proteomes" id="UP000054988"/>
    </source>
</evidence>
<evidence type="ECO:0000259" key="1">
    <source>
        <dbReference type="Pfam" id="PF00078"/>
    </source>
</evidence>
<feature type="domain" description="Reverse transcriptase" evidence="1">
    <location>
        <begin position="238"/>
        <end position="327"/>
    </location>
</feature>
<reference evidence="2 3" key="1">
    <citation type="submission" date="2015-12" db="EMBL/GenBank/DDBJ databases">
        <title>Draft genome sequence of Moniliophthora roreri, the causal agent of frosty pod rot of cacao.</title>
        <authorList>
            <person name="Aime M.C."/>
            <person name="Diaz-Valderrama J.R."/>
            <person name="Kijpornyongpan T."/>
            <person name="Phillips-Mora W."/>
        </authorList>
    </citation>
    <scope>NUCLEOTIDE SEQUENCE [LARGE SCALE GENOMIC DNA]</scope>
    <source>
        <strain evidence="2 3">MCA 2952</strain>
    </source>
</reference>
<dbReference type="Proteomes" id="UP000054988">
    <property type="component" value="Unassembled WGS sequence"/>
</dbReference>
<evidence type="ECO:0000313" key="2">
    <source>
        <dbReference type="EMBL" id="KTB33551.1"/>
    </source>
</evidence>
<gene>
    <name evidence="2" type="ORF">WG66_13870</name>
</gene>
<dbReference type="CDD" id="cd01647">
    <property type="entry name" value="RT_LTR"/>
    <property type="match status" value="1"/>
</dbReference>
<keyword evidence="2" id="KW-0695">RNA-directed DNA polymerase</keyword>
<dbReference type="Gene3D" id="3.10.10.10">
    <property type="entry name" value="HIV Type 1 Reverse Transcriptase, subunit A, domain 1"/>
    <property type="match status" value="1"/>
</dbReference>
<dbReference type="AlphaFoldDB" id="A0A0W0FB41"/>
<dbReference type="SUPFAM" id="SSF56672">
    <property type="entry name" value="DNA/RNA polymerases"/>
    <property type="match status" value="1"/>
</dbReference>
<dbReference type="FunFam" id="3.30.70.270:FF:000003">
    <property type="entry name" value="Transposon Ty3-G Gag-Pol polyprotein"/>
    <property type="match status" value="1"/>
</dbReference>
<sequence>MFAVTSLGKQTVLLGYSWLEKHNSEINWQTKKVKMSCCPQWNAQPWHTFTEDLDSEDCALLLDDEDDSDTDRDPSVGVDALEEEDCIFACNLHPTSPAHHINATSTISQWLAKAAAKDHQAKSSDHAIELIPSPLPSATKVYPLLPNEQGELDSFLQEGLASGHICPSKSPIGAPVFFVKKKDGKLWFVQDYWQLNTITVKNRYLLPLIDKLINQLTRAKYFTKLDVSMGLQQHPHQCLFEPLVMYFGLTNSPATFQTMINDILQDLVLEGVVCVYLDDILIFTKTKKEHDCVVAVVSECLHEHKLYLHIEKCEFIKEHIEYLGVIISHNKVEMDLVKVAGVAEWPIPTEKSEVQLFLGSM</sequence>
<dbReference type="InterPro" id="IPR043502">
    <property type="entry name" value="DNA/RNA_pol_sf"/>
</dbReference>
<protein>
    <submittedName>
        <fullName evidence="2">Reverse transcriptase-rnase h-integrase</fullName>
    </submittedName>
</protein>
<dbReference type="PANTHER" id="PTHR24559">
    <property type="entry name" value="TRANSPOSON TY3-I GAG-POL POLYPROTEIN"/>
    <property type="match status" value="1"/>
</dbReference>
<dbReference type="Pfam" id="PF00078">
    <property type="entry name" value="RVT_1"/>
    <property type="match status" value="1"/>
</dbReference>
<name>A0A0W0FB41_MONRR</name>
<keyword evidence="2" id="KW-0808">Transferase</keyword>